<feature type="domain" description="TrwC relaxase" evidence="2">
    <location>
        <begin position="8"/>
        <end position="401"/>
    </location>
</feature>
<dbReference type="SUPFAM" id="SSF55464">
    <property type="entry name" value="Origin of replication-binding domain, RBD-like"/>
    <property type="match status" value="1"/>
</dbReference>
<feature type="compositionally biased region" description="Basic and acidic residues" evidence="1">
    <location>
        <begin position="615"/>
        <end position="626"/>
    </location>
</feature>
<name>A0ABQ2FAB6_9MICO</name>
<feature type="compositionally biased region" description="Basic and acidic residues" evidence="1">
    <location>
        <begin position="590"/>
        <end position="604"/>
    </location>
</feature>
<dbReference type="EMBL" id="BMLB01000004">
    <property type="protein sequence ID" value="GGK73884.1"/>
    <property type="molecule type" value="Genomic_DNA"/>
</dbReference>
<proteinExistence type="predicted"/>
<protein>
    <recommendedName>
        <fullName evidence="2">TrwC relaxase domain-containing protein</fullName>
    </recommendedName>
</protein>
<evidence type="ECO:0000313" key="3">
    <source>
        <dbReference type="EMBL" id="GGK73884.1"/>
    </source>
</evidence>
<dbReference type="NCBIfam" id="NF041492">
    <property type="entry name" value="MobF"/>
    <property type="match status" value="1"/>
</dbReference>
<keyword evidence="4" id="KW-1185">Reference proteome</keyword>
<gene>
    <name evidence="3" type="ORF">GCM10011509_23170</name>
</gene>
<evidence type="ECO:0000256" key="1">
    <source>
        <dbReference type="SAM" id="MobiDB-lite"/>
    </source>
</evidence>
<accession>A0ABQ2FAB6</accession>
<evidence type="ECO:0000313" key="4">
    <source>
        <dbReference type="Proteomes" id="UP000662111"/>
    </source>
</evidence>
<sequence>MTLHKLAAGSGYTYLTKQVAAHDATEKRQAGLASYYEEKGEAPGRWLGTGLAGLDLQVDDVVTEEQMKLLFGQGLHPRSSEPDAAVHGWGSLGRAFPTFDATTLRQVTARAFSEHNTAQGLAWNHPIPAEERALIRTRVAREVFEQRHGRAPVDSAELTTFIAKASGPAQVPVAGFDLTFSPVKSVSALWALAPAEVAQEVEAAHEDAVRKTLAMLEREVAFTRVGKGGVRQVPVNGLIAAAFDHRDSRTGDPDLHTHVVVSNKVQSLPEEGGRWLTLDGRMLFKAKVMASEHYNTHLEAGLVQRLGVRFSDRPGMEGKRAVREIDGIDPALLSAWSSRRQAIEARQRELASAFLADHGRNPTTVESLALAQQANLETRPGKHEPRSEAEQREAWNAQAAAVLTRERTSPQEMVAAAVGAGWGRNQGRGRDAGIVAGRWVGTYPGTFPGSGGDVRPQVLAARVVKVLEGSRATWQIWHVRAETLRQLRTAQVPLARLEGYGREVERWVLQGFSVPVGVPPELGEPEMLRRPDGQSAHTVHGSRAYTSRAILAAEDELLALGLRRDGRQEDPAVVETVLAAQRADGPSLDRVPDGDGPRSGDERVPGAGRPGPGRGRQDRRPGRLREGVGSLRRHGPGFGTDRGGG</sequence>
<dbReference type="Pfam" id="PF08751">
    <property type="entry name" value="TrwC"/>
    <property type="match status" value="1"/>
</dbReference>
<feature type="compositionally biased region" description="Gly residues" evidence="1">
    <location>
        <begin position="636"/>
        <end position="645"/>
    </location>
</feature>
<evidence type="ECO:0000259" key="2">
    <source>
        <dbReference type="Pfam" id="PF08751"/>
    </source>
</evidence>
<organism evidence="3 4">
    <name type="scientific">Ornithinimicrobium pekingense</name>
    <dbReference type="NCBI Taxonomy" id="384677"/>
    <lineage>
        <taxon>Bacteria</taxon>
        <taxon>Bacillati</taxon>
        <taxon>Actinomycetota</taxon>
        <taxon>Actinomycetes</taxon>
        <taxon>Micrococcales</taxon>
        <taxon>Ornithinimicrobiaceae</taxon>
        <taxon>Ornithinimicrobium</taxon>
    </lineage>
</organism>
<dbReference type="RefSeq" id="WP_029202179.1">
    <property type="nucleotide sequence ID" value="NZ_BMLB01000004.1"/>
</dbReference>
<comment type="caution">
    <text evidence="3">The sequence shown here is derived from an EMBL/GenBank/DDBJ whole genome shotgun (WGS) entry which is preliminary data.</text>
</comment>
<reference evidence="4" key="1">
    <citation type="journal article" date="2019" name="Int. J. Syst. Evol. Microbiol.">
        <title>The Global Catalogue of Microorganisms (GCM) 10K type strain sequencing project: providing services to taxonomists for standard genome sequencing and annotation.</title>
        <authorList>
            <consortium name="The Broad Institute Genomics Platform"/>
            <consortium name="The Broad Institute Genome Sequencing Center for Infectious Disease"/>
            <person name="Wu L."/>
            <person name="Ma J."/>
        </authorList>
    </citation>
    <scope>NUCLEOTIDE SEQUENCE [LARGE SCALE GENOMIC DNA]</scope>
    <source>
        <strain evidence="4">CGMCC 1.5362</strain>
    </source>
</reference>
<dbReference type="Proteomes" id="UP000662111">
    <property type="component" value="Unassembled WGS sequence"/>
</dbReference>
<dbReference type="InterPro" id="IPR014862">
    <property type="entry name" value="TrwC"/>
</dbReference>
<feature type="region of interest" description="Disordered" evidence="1">
    <location>
        <begin position="578"/>
        <end position="645"/>
    </location>
</feature>